<evidence type="ECO:0000256" key="3">
    <source>
        <dbReference type="ARBA" id="ARBA00023157"/>
    </source>
</evidence>
<protein>
    <recommendedName>
        <fullName evidence="5">LamG-like jellyroll fold domain-containing protein</fullName>
    </recommendedName>
</protein>
<evidence type="ECO:0000313" key="6">
    <source>
        <dbReference type="EMBL" id="AYQ75163.1"/>
    </source>
</evidence>
<evidence type="ECO:0000313" key="7">
    <source>
        <dbReference type="Proteomes" id="UP000269097"/>
    </source>
</evidence>
<keyword evidence="2" id="KW-0378">Hydrolase</keyword>
<dbReference type="Proteomes" id="UP000269097">
    <property type="component" value="Chromosome"/>
</dbReference>
<keyword evidence="3" id="KW-1015">Disulfide bond</keyword>
<dbReference type="RefSeq" id="WP_123043243.1">
    <property type="nucleotide sequence ID" value="NZ_CP033433.1"/>
</dbReference>
<feature type="domain" description="LamG-like jellyroll fold" evidence="5">
    <location>
        <begin position="402"/>
        <end position="542"/>
    </location>
</feature>
<dbReference type="Gene3D" id="2.60.120.200">
    <property type="match status" value="1"/>
</dbReference>
<dbReference type="InterPro" id="IPR023296">
    <property type="entry name" value="Glyco_hydro_beta-prop_sf"/>
</dbReference>
<dbReference type="KEGG" id="coh:EAV92_23005"/>
<dbReference type="InterPro" id="IPR006558">
    <property type="entry name" value="LamG-like"/>
</dbReference>
<name>A0A3G3K3U9_9BACL</name>
<evidence type="ECO:0000259" key="5">
    <source>
        <dbReference type="SMART" id="SM00560"/>
    </source>
</evidence>
<dbReference type="CDD" id="cd08983">
    <property type="entry name" value="GH43_Bt3655-like"/>
    <property type="match status" value="1"/>
</dbReference>
<keyword evidence="1" id="KW-0732">Signal</keyword>
<accession>A0A3G3K3U9</accession>
<dbReference type="SMART" id="SM00560">
    <property type="entry name" value="LamGL"/>
    <property type="match status" value="1"/>
</dbReference>
<keyword evidence="4" id="KW-0326">Glycosidase</keyword>
<dbReference type="SUPFAM" id="SSF49899">
    <property type="entry name" value="Concanavalin A-like lectins/glucanases"/>
    <property type="match status" value="1"/>
</dbReference>
<organism evidence="6 7">
    <name type="scientific">Cohnella candidum</name>
    <dbReference type="NCBI Taxonomy" id="2674991"/>
    <lineage>
        <taxon>Bacteria</taxon>
        <taxon>Bacillati</taxon>
        <taxon>Bacillota</taxon>
        <taxon>Bacilli</taxon>
        <taxon>Bacillales</taxon>
        <taxon>Paenibacillaceae</taxon>
        <taxon>Cohnella</taxon>
    </lineage>
</organism>
<dbReference type="EMBL" id="CP033433">
    <property type="protein sequence ID" value="AYQ75163.1"/>
    <property type="molecule type" value="Genomic_DNA"/>
</dbReference>
<dbReference type="AlphaFoldDB" id="A0A3G3K3U9"/>
<proteinExistence type="predicted"/>
<evidence type="ECO:0000256" key="1">
    <source>
        <dbReference type="ARBA" id="ARBA00022729"/>
    </source>
</evidence>
<dbReference type="Pfam" id="PF13385">
    <property type="entry name" value="Laminin_G_3"/>
    <property type="match status" value="1"/>
</dbReference>
<dbReference type="GO" id="GO:0016798">
    <property type="term" value="F:hydrolase activity, acting on glycosyl bonds"/>
    <property type="evidence" value="ECO:0007669"/>
    <property type="project" value="UniProtKB-KW"/>
</dbReference>
<gene>
    <name evidence="6" type="ORF">EAV92_23005</name>
</gene>
<dbReference type="Gene3D" id="2.115.10.20">
    <property type="entry name" value="Glycosyl hydrolase domain, family 43"/>
    <property type="match status" value="1"/>
</dbReference>
<sequence length="550" mass="61374">MNRKRNASVRWSLISLVMLLILAVSPIWTQAATDEGGYVIAYFRSDPSQTGEKIQKLHYGYSRDGLKWYELNNNAPVADLLYPLRDPFLDKGPDGIWRLVYTTPDVDSNGNNIPNYYLGYAESTDLIHWTNQKRLDLMKNYRPANTVYNAWAPEWVYNDETGKYIIFWSSTLNASSPSNNKHYKATTTDWNTFSDASILFDPGVKTIDANMLRYDKNGEDFYYLFYKDESASPMKIKQTWASEPVNKIEYEDPAHISDNYITPDYTEGPEAFKIIGQNKWHLIYDYWSQGKYGLKTTTNIEDPTAWSAENSNARFPYKMRHAGVADLTESELWALINQYSLDAHYKLDAAALDASGNNRNGTLIGSPVFTSSGGVAGGYVNLDGIDDGIQLANSPGTGFMHDAFSMRSVSMWFKADQTSSTQVLYDEGGASNGFAVKIENGNLLAGIANNNVRKSVSTAFTDTLGWHHVAAVFREGTLELYLDGALKASVNSGIPTVGAHTDFGGLGKRFAQDAFNGTNDGAYFKGKMDQVKIFDVPLFGQDVVDLYETP</sequence>
<keyword evidence="7" id="KW-1185">Reference proteome</keyword>
<reference evidence="6 7" key="1">
    <citation type="submission" date="2018-10" db="EMBL/GenBank/DDBJ databases">
        <title>Genome Sequence of Cohnella sp.</title>
        <authorList>
            <person name="Srinivasan S."/>
            <person name="Kim M.K."/>
        </authorList>
    </citation>
    <scope>NUCLEOTIDE SEQUENCE [LARGE SCALE GENOMIC DNA]</scope>
    <source>
        <strain evidence="6 7">18JY8-7</strain>
    </source>
</reference>
<dbReference type="InterPro" id="IPR013320">
    <property type="entry name" value="ConA-like_dom_sf"/>
</dbReference>
<evidence type="ECO:0000256" key="2">
    <source>
        <dbReference type="ARBA" id="ARBA00022801"/>
    </source>
</evidence>
<evidence type="ECO:0000256" key="4">
    <source>
        <dbReference type="ARBA" id="ARBA00023295"/>
    </source>
</evidence>
<dbReference type="SUPFAM" id="SSF75005">
    <property type="entry name" value="Arabinanase/levansucrase/invertase"/>
    <property type="match status" value="1"/>
</dbReference>